<dbReference type="Gene3D" id="3.40.630.30">
    <property type="match status" value="1"/>
</dbReference>
<gene>
    <name evidence="1" type="ordered locus">Arad_4491</name>
</gene>
<protein>
    <recommendedName>
        <fullName evidence="3">BioF2-like acetyltransferase domain-containing protein</fullName>
    </recommendedName>
</protein>
<proteinExistence type="predicted"/>
<evidence type="ECO:0000313" key="1">
    <source>
        <dbReference type="EMBL" id="ACM28195.1"/>
    </source>
</evidence>
<sequence length="382" mass="43771">MLKPLPRYFPVPDRNPVAEVHFSIRAVGRYAWNACFCGQVEDYDCLLAIEEADISGFEWRYITIVEDGRVSAAMPVFLCPYALDTTLEDGRLRKAVRRIRQRFSGFLTLRLACLGSPCTETGAVGFHPDVPPERRAVLFAELLSFFEELAATEECSLMGIKDIPAPVTAEFGGLLSGRGYASIGGLPTAWLDMDFKTIDEYLARLSSGTRKDMRRKLKSFEQVRVEMRTDFGDFLPEVMALYHDTRNRSEWQFEELTPAYFESILARMRGRSFCAFYFVEDRLLAANLIVHDENIAIDKFFCMDGEAGRPYNLYFLSWFTNLRYCLDHGIGRYQSGQAYYENKVRLGSQLTANTMFFRHRNPVLQKILRLVSPLLSTDEAEQ</sequence>
<dbReference type="Pfam" id="PF04339">
    <property type="entry name" value="FemAB_like"/>
    <property type="match status" value="1"/>
</dbReference>
<name>B9JD66_RHIR8</name>
<dbReference type="eggNOG" id="COG3146">
    <property type="taxonomic scope" value="Bacteria"/>
</dbReference>
<reference evidence="1 2" key="1">
    <citation type="journal article" date="2009" name="J. Bacteriol.">
        <title>Genome sequences of three Agrobacterium biovars help elucidate the evolution of multichromosome genomes in bacteria.</title>
        <authorList>
            <person name="Slater S.C."/>
            <person name="Goldman B.S."/>
            <person name="Goodner B."/>
            <person name="Setubal J.C."/>
            <person name="Farrand S.K."/>
            <person name="Nester E.W."/>
            <person name="Burr T.J."/>
            <person name="Banta L."/>
            <person name="Dickerman A.W."/>
            <person name="Paulsen I."/>
            <person name="Otten L."/>
            <person name="Suen G."/>
            <person name="Welch R."/>
            <person name="Almeida N.F."/>
            <person name="Arnold F."/>
            <person name="Burton O.T."/>
            <person name="Du Z."/>
            <person name="Ewing A."/>
            <person name="Godsy E."/>
            <person name="Heisel S."/>
            <person name="Houmiel K.L."/>
            <person name="Jhaveri J."/>
            <person name="Lu J."/>
            <person name="Miller N.M."/>
            <person name="Norton S."/>
            <person name="Chen Q."/>
            <person name="Phoolcharoen W."/>
            <person name="Ohlin V."/>
            <person name="Ondrusek D."/>
            <person name="Pride N."/>
            <person name="Stricklin S.L."/>
            <person name="Sun J."/>
            <person name="Wheeler C."/>
            <person name="Wilson L."/>
            <person name="Zhu H."/>
            <person name="Wood D.W."/>
        </authorList>
    </citation>
    <scope>NUCLEOTIDE SEQUENCE [LARGE SCALE GENOMIC DNA]</scope>
    <source>
        <strain evidence="2">K84 / ATCC BAA-868</strain>
    </source>
</reference>
<evidence type="ECO:0008006" key="3">
    <source>
        <dbReference type="Google" id="ProtNLM"/>
    </source>
</evidence>
<organism evidence="1 2">
    <name type="scientific">Rhizobium rhizogenes (strain K84 / ATCC BAA-868)</name>
    <name type="common">Agrobacterium radiobacter</name>
    <dbReference type="NCBI Taxonomy" id="311403"/>
    <lineage>
        <taxon>Bacteria</taxon>
        <taxon>Pseudomonadati</taxon>
        <taxon>Pseudomonadota</taxon>
        <taxon>Alphaproteobacteria</taxon>
        <taxon>Hyphomicrobiales</taxon>
        <taxon>Rhizobiaceae</taxon>
        <taxon>Rhizobium/Agrobacterium group</taxon>
        <taxon>Rhizobium</taxon>
    </lineage>
</organism>
<dbReference type="HOGENOM" id="CLU_062615_0_0_5"/>
<dbReference type="AlphaFoldDB" id="B9JD66"/>
<dbReference type="InterPro" id="IPR007434">
    <property type="entry name" value="FemAB-like"/>
</dbReference>
<accession>B9JD66</accession>
<dbReference type="KEGG" id="ara:Arad_4491"/>
<evidence type="ECO:0000313" key="2">
    <source>
        <dbReference type="Proteomes" id="UP000001600"/>
    </source>
</evidence>
<dbReference type="SUPFAM" id="SSF55729">
    <property type="entry name" value="Acyl-CoA N-acyltransferases (Nat)"/>
    <property type="match status" value="1"/>
</dbReference>
<dbReference type="STRING" id="311403.Arad_4491"/>
<dbReference type="EMBL" id="CP000628">
    <property type="protein sequence ID" value="ACM28195.1"/>
    <property type="molecule type" value="Genomic_DNA"/>
</dbReference>
<dbReference type="InterPro" id="IPR016181">
    <property type="entry name" value="Acyl_CoA_acyltransferase"/>
</dbReference>
<dbReference type="RefSeq" id="WP_012652766.1">
    <property type="nucleotide sequence ID" value="NC_011985.1"/>
</dbReference>
<dbReference type="Proteomes" id="UP000001600">
    <property type="component" value="Chromosome 1"/>
</dbReference>